<dbReference type="EMBL" id="CAXHTA020000001">
    <property type="protein sequence ID" value="CAL5218724.1"/>
    <property type="molecule type" value="Genomic_DNA"/>
</dbReference>
<evidence type="ECO:0000256" key="1">
    <source>
        <dbReference type="ARBA" id="ARBA00022741"/>
    </source>
</evidence>
<dbReference type="PANTHER" id="PTHR13748:SF31">
    <property type="entry name" value="ZINC-REGULATED GTPASE METALLOPROTEIN ACTIVATOR 1A-RELATED"/>
    <property type="match status" value="1"/>
</dbReference>
<evidence type="ECO:0000256" key="6">
    <source>
        <dbReference type="ARBA" id="ARBA00034320"/>
    </source>
</evidence>
<dbReference type="InterPro" id="IPR036627">
    <property type="entry name" value="CobW-likC_sf"/>
</dbReference>
<dbReference type="Pfam" id="PF02492">
    <property type="entry name" value="cobW"/>
    <property type="match status" value="1"/>
</dbReference>
<organism evidence="10 11">
    <name type="scientific">Coccomyxa viridis</name>
    <dbReference type="NCBI Taxonomy" id="1274662"/>
    <lineage>
        <taxon>Eukaryota</taxon>
        <taxon>Viridiplantae</taxon>
        <taxon>Chlorophyta</taxon>
        <taxon>core chlorophytes</taxon>
        <taxon>Trebouxiophyceae</taxon>
        <taxon>Trebouxiophyceae incertae sedis</taxon>
        <taxon>Coccomyxaceae</taxon>
        <taxon>Coccomyxa</taxon>
    </lineage>
</organism>
<sequence>MPYDASDAASDDSEPPEAVELQPESTALLDDAGTALQERSKVDEQEAETLPPAPVTIITGCLGAGKTTLVHNILTGDHGLKIAVFMNEYGEEQDLERQMLSKHEGEKLFALEEWVELANGCLCCSLKDDFLRALEALMEQRQRFDYILVETTGLADPGPIASALWVDTELHSSVCLDSIVTVVDAHNLKKQLQESGSHDGANEAERQIAFADTILLNKVDLVEADGLAECSSLIKGINADAVIVQTQNSLVKVASLLNQGIYNQEAASASSRNFVQGLERPLKWDKAEQSAADGREVKDHNESLNHDGDALHSSSAAPRSAQHAHNLQQDSGEHSHSSRVSTMAIRPSCPVPLQRLRLWLEAVLWEGRAELGEVYRLKGVVEVDGSRRLHIVQAVRELYDIVEGPEKAEDDGLLARLVLIGRNLQKEKLTDSFHSMVGAVSRGVQNGSL</sequence>
<evidence type="ECO:0000256" key="3">
    <source>
        <dbReference type="ARBA" id="ARBA00022833"/>
    </source>
</evidence>
<name>A0ABP1FFQ6_9CHLO</name>
<keyword evidence="5" id="KW-0143">Chaperone</keyword>
<keyword evidence="1" id="KW-0547">Nucleotide-binding</keyword>
<dbReference type="SUPFAM" id="SSF90002">
    <property type="entry name" value="Hypothetical protein YjiA, C-terminal domain"/>
    <property type="match status" value="1"/>
</dbReference>
<evidence type="ECO:0000256" key="4">
    <source>
        <dbReference type="ARBA" id="ARBA00023134"/>
    </source>
</evidence>
<evidence type="ECO:0000259" key="9">
    <source>
        <dbReference type="SMART" id="SM00833"/>
    </source>
</evidence>
<evidence type="ECO:0000313" key="10">
    <source>
        <dbReference type="EMBL" id="CAL5218724.1"/>
    </source>
</evidence>
<comment type="caution">
    <text evidence="10">The sequence shown here is derived from an EMBL/GenBank/DDBJ whole genome shotgun (WGS) entry which is preliminary data.</text>
</comment>
<dbReference type="InterPro" id="IPR027417">
    <property type="entry name" value="P-loop_NTPase"/>
</dbReference>
<accession>A0ABP1FFQ6</accession>
<keyword evidence="4" id="KW-0342">GTP-binding</keyword>
<feature type="compositionally biased region" description="Basic and acidic residues" evidence="8">
    <location>
        <begin position="285"/>
        <end position="310"/>
    </location>
</feature>
<evidence type="ECO:0000313" key="11">
    <source>
        <dbReference type="Proteomes" id="UP001497392"/>
    </source>
</evidence>
<dbReference type="SUPFAM" id="SSF52540">
    <property type="entry name" value="P-loop containing nucleoside triphosphate hydrolases"/>
    <property type="match status" value="1"/>
</dbReference>
<dbReference type="Proteomes" id="UP001497392">
    <property type="component" value="Unassembled WGS sequence"/>
</dbReference>
<keyword evidence="3" id="KW-0862">Zinc</keyword>
<evidence type="ECO:0000256" key="8">
    <source>
        <dbReference type="SAM" id="MobiDB-lite"/>
    </source>
</evidence>
<comment type="catalytic activity">
    <reaction evidence="7">
        <text>GTP + H2O = GDP + phosphate + H(+)</text>
        <dbReference type="Rhea" id="RHEA:19669"/>
        <dbReference type="ChEBI" id="CHEBI:15377"/>
        <dbReference type="ChEBI" id="CHEBI:15378"/>
        <dbReference type="ChEBI" id="CHEBI:37565"/>
        <dbReference type="ChEBI" id="CHEBI:43474"/>
        <dbReference type="ChEBI" id="CHEBI:58189"/>
    </reaction>
    <physiologicalReaction direction="left-to-right" evidence="7">
        <dbReference type="Rhea" id="RHEA:19670"/>
    </physiologicalReaction>
</comment>
<feature type="compositionally biased region" description="Polar residues" evidence="8">
    <location>
        <begin position="312"/>
        <end position="330"/>
    </location>
</feature>
<dbReference type="InterPro" id="IPR003495">
    <property type="entry name" value="CobW/HypB/UreG_nucleotide-bd"/>
</dbReference>
<proteinExistence type="inferred from homology"/>
<dbReference type="CDD" id="cd03112">
    <property type="entry name" value="CobW-like"/>
    <property type="match status" value="1"/>
</dbReference>
<dbReference type="Pfam" id="PF07683">
    <property type="entry name" value="CobW_C"/>
    <property type="match status" value="1"/>
</dbReference>
<dbReference type="Gene3D" id="3.30.1220.10">
    <property type="entry name" value="CobW-like, C-terminal domain"/>
    <property type="match status" value="1"/>
</dbReference>
<feature type="region of interest" description="Disordered" evidence="8">
    <location>
        <begin position="285"/>
        <end position="343"/>
    </location>
</feature>
<protein>
    <submittedName>
        <fullName evidence="10">G437 protein</fullName>
    </submittedName>
</protein>
<evidence type="ECO:0000256" key="7">
    <source>
        <dbReference type="ARBA" id="ARBA00049117"/>
    </source>
</evidence>
<gene>
    <name evidence="10" type="primary">g437</name>
    <name evidence="10" type="ORF">VP750_LOCUS383</name>
</gene>
<evidence type="ECO:0000256" key="5">
    <source>
        <dbReference type="ARBA" id="ARBA00023186"/>
    </source>
</evidence>
<dbReference type="Gene3D" id="3.40.50.300">
    <property type="entry name" value="P-loop containing nucleotide triphosphate hydrolases"/>
    <property type="match status" value="1"/>
</dbReference>
<keyword evidence="2" id="KW-0378">Hydrolase</keyword>
<comment type="similarity">
    <text evidence="6">Belongs to the SIMIBI class G3E GTPase family. ZNG1 subfamily.</text>
</comment>
<dbReference type="SMART" id="SM00833">
    <property type="entry name" value="CobW_C"/>
    <property type="match status" value="1"/>
</dbReference>
<feature type="region of interest" description="Disordered" evidence="8">
    <location>
        <begin position="1"/>
        <end position="48"/>
    </location>
</feature>
<feature type="domain" description="CobW C-terminal" evidence="9">
    <location>
        <begin position="340"/>
        <end position="437"/>
    </location>
</feature>
<reference evidence="10 11" key="1">
    <citation type="submission" date="2024-06" db="EMBL/GenBank/DDBJ databases">
        <authorList>
            <person name="Kraege A."/>
            <person name="Thomma B."/>
        </authorList>
    </citation>
    <scope>NUCLEOTIDE SEQUENCE [LARGE SCALE GENOMIC DNA]</scope>
</reference>
<evidence type="ECO:0000256" key="2">
    <source>
        <dbReference type="ARBA" id="ARBA00022801"/>
    </source>
</evidence>
<dbReference type="PANTHER" id="PTHR13748">
    <property type="entry name" value="COBW-RELATED"/>
    <property type="match status" value="1"/>
</dbReference>
<dbReference type="InterPro" id="IPR011629">
    <property type="entry name" value="CobW-like_C"/>
</dbReference>
<keyword evidence="11" id="KW-1185">Reference proteome</keyword>
<dbReference type="InterPro" id="IPR051316">
    <property type="entry name" value="Zinc-reg_GTPase_activator"/>
</dbReference>